<dbReference type="OrthoDB" id="2884196at2"/>
<dbReference type="EMBL" id="LDQV01000018">
    <property type="protein sequence ID" value="KTR27110.1"/>
    <property type="molecule type" value="Genomic_DNA"/>
</dbReference>
<gene>
    <name evidence="2" type="ORF">AS033_14000</name>
    <name evidence="3" type="ORF">RSA11_07475</name>
</gene>
<feature type="transmembrane region" description="Helical" evidence="1">
    <location>
        <begin position="63"/>
        <end position="83"/>
    </location>
</feature>
<evidence type="ECO:0000256" key="1">
    <source>
        <dbReference type="SAM" id="Phobius"/>
    </source>
</evidence>
<dbReference type="Proteomes" id="UP000072605">
    <property type="component" value="Unassembled WGS sequence"/>
</dbReference>
<keyword evidence="1" id="KW-1133">Transmembrane helix</keyword>
<name>A0A0V8GBV0_9BACL</name>
<dbReference type="EMBL" id="LNQL01000006">
    <property type="protein sequence ID" value="KSU47773.1"/>
    <property type="molecule type" value="Genomic_DNA"/>
</dbReference>
<keyword evidence="1" id="KW-0472">Membrane</keyword>
<evidence type="ECO:0000313" key="3">
    <source>
        <dbReference type="EMBL" id="KTR27110.1"/>
    </source>
</evidence>
<dbReference type="Proteomes" id="UP000053797">
    <property type="component" value="Unassembled WGS sequence"/>
</dbReference>
<dbReference type="RefSeq" id="WP_055967713.1">
    <property type="nucleotide sequence ID" value="NZ_FMYN01000006.1"/>
</dbReference>
<proteinExistence type="predicted"/>
<evidence type="ECO:0000313" key="4">
    <source>
        <dbReference type="Proteomes" id="UP000053797"/>
    </source>
</evidence>
<dbReference type="AlphaFoldDB" id="A0A0V8GBV0"/>
<feature type="transmembrane region" description="Helical" evidence="1">
    <location>
        <begin position="32"/>
        <end position="51"/>
    </location>
</feature>
<organism evidence="2 4">
    <name type="scientific">Exiguobacterium indicum</name>
    <dbReference type="NCBI Taxonomy" id="296995"/>
    <lineage>
        <taxon>Bacteria</taxon>
        <taxon>Bacillati</taxon>
        <taxon>Bacillota</taxon>
        <taxon>Bacilli</taxon>
        <taxon>Bacillales</taxon>
        <taxon>Bacillales Family XII. Incertae Sedis</taxon>
        <taxon>Exiguobacterium</taxon>
    </lineage>
</organism>
<comment type="caution">
    <text evidence="2">The sequence shown here is derived from an EMBL/GenBank/DDBJ whole genome shotgun (WGS) entry which is preliminary data.</text>
</comment>
<reference evidence="3 5" key="2">
    <citation type="journal article" date="2016" name="Front. Microbiol.">
        <title>Genomic Resource of Rice Seed Associated Bacteria.</title>
        <authorList>
            <person name="Midha S."/>
            <person name="Bansal K."/>
            <person name="Sharma S."/>
            <person name="Kumar N."/>
            <person name="Patil P.P."/>
            <person name="Chaudhry V."/>
            <person name="Patil P.B."/>
        </authorList>
    </citation>
    <scope>NUCLEOTIDE SEQUENCE [LARGE SCALE GENOMIC DNA]</scope>
    <source>
        <strain evidence="3 5">RSA11</strain>
    </source>
</reference>
<feature type="transmembrane region" description="Helical" evidence="1">
    <location>
        <begin position="7"/>
        <end position="26"/>
    </location>
</feature>
<sequence length="86" mass="9962">MNRYSILSLAEFICFCFLFFLMKSGVSLKGFGTVYILLLFIIPLVGVYTGYKTKHRILKWRFVGIHLITFCMMSYLLLLAYGISES</sequence>
<accession>A0A0V8GBV0</accession>
<keyword evidence="1" id="KW-0812">Transmembrane</keyword>
<reference evidence="2 4" key="1">
    <citation type="journal article" date="2015" name="Int. J. Syst. Evol. Microbiol.">
        <title>Exiguobacterium enclense sp. nov., isolated from sediment.</title>
        <authorList>
            <person name="Dastager S.G."/>
            <person name="Mawlankar R."/>
            <person name="Sonalkar V.V."/>
            <person name="Thorat M.N."/>
            <person name="Mual P."/>
            <person name="Verma A."/>
            <person name="Krishnamurthi S."/>
            <person name="Tang S.K."/>
            <person name="Li W.J."/>
        </authorList>
    </citation>
    <scope>NUCLEOTIDE SEQUENCE [LARGE SCALE GENOMIC DNA]</scope>
    <source>
        <strain evidence="2 4">NIO-1109</strain>
    </source>
</reference>
<protein>
    <submittedName>
        <fullName evidence="2">Uncharacterized protein</fullName>
    </submittedName>
</protein>
<evidence type="ECO:0000313" key="5">
    <source>
        <dbReference type="Proteomes" id="UP000072605"/>
    </source>
</evidence>
<evidence type="ECO:0000313" key="2">
    <source>
        <dbReference type="EMBL" id="KSU47773.1"/>
    </source>
</evidence>